<dbReference type="Proteomes" id="UP001151760">
    <property type="component" value="Unassembled WGS sequence"/>
</dbReference>
<evidence type="ECO:0000259" key="1">
    <source>
        <dbReference type="Pfam" id="PF07727"/>
    </source>
</evidence>
<dbReference type="InterPro" id="IPR013103">
    <property type="entry name" value="RVT_2"/>
</dbReference>
<feature type="domain" description="GAG-pre-integrase" evidence="2">
    <location>
        <begin position="213"/>
        <end position="255"/>
    </location>
</feature>
<dbReference type="CDD" id="cd09272">
    <property type="entry name" value="RNase_HI_RT_Ty1"/>
    <property type="match status" value="1"/>
</dbReference>
<accession>A0ABQ5G8K2</accession>
<gene>
    <name evidence="3" type="ORF">Tco_1031288</name>
</gene>
<name>A0ABQ5G8K2_9ASTR</name>
<dbReference type="Pfam" id="PF13976">
    <property type="entry name" value="gag_pre-integrs"/>
    <property type="match status" value="1"/>
</dbReference>
<reference evidence="3" key="2">
    <citation type="submission" date="2022-01" db="EMBL/GenBank/DDBJ databases">
        <authorList>
            <person name="Yamashiro T."/>
            <person name="Shiraishi A."/>
            <person name="Satake H."/>
            <person name="Nakayama K."/>
        </authorList>
    </citation>
    <scope>NUCLEOTIDE SEQUENCE</scope>
</reference>
<protein>
    <submittedName>
        <fullName evidence="3">Retrovirus-related pol polyprotein from transposon TNT 1-94</fullName>
    </submittedName>
</protein>
<feature type="domain" description="Reverse transcriptase Ty1/copia-type" evidence="1">
    <location>
        <begin position="370"/>
        <end position="435"/>
    </location>
</feature>
<dbReference type="Pfam" id="PF07727">
    <property type="entry name" value="RVT_2"/>
    <property type="match status" value="1"/>
</dbReference>
<comment type="caution">
    <text evidence="3">The sequence shown here is derived from an EMBL/GenBank/DDBJ whole genome shotgun (WGS) entry which is preliminary data.</text>
</comment>
<reference evidence="3" key="1">
    <citation type="journal article" date="2022" name="Int. J. Mol. Sci.">
        <title>Draft Genome of Tanacetum Coccineum: Genomic Comparison of Closely Related Tanacetum-Family Plants.</title>
        <authorList>
            <person name="Yamashiro T."/>
            <person name="Shiraishi A."/>
            <person name="Nakayama K."/>
            <person name="Satake H."/>
        </authorList>
    </citation>
    <scope>NUCLEOTIDE SEQUENCE</scope>
</reference>
<evidence type="ECO:0000259" key="2">
    <source>
        <dbReference type="Pfam" id="PF13976"/>
    </source>
</evidence>
<evidence type="ECO:0000313" key="4">
    <source>
        <dbReference type="Proteomes" id="UP001151760"/>
    </source>
</evidence>
<evidence type="ECO:0000313" key="3">
    <source>
        <dbReference type="EMBL" id="GJT72002.1"/>
    </source>
</evidence>
<proteinExistence type="predicted"/>
<sequence length="527" mass="60052">MSMWIISRGVVLLILLMEYKVLRDFLLHRSSINNSASLSNKFGGSYFSFKFGISGLLHHVITIIADRIRDKDTSQSKQNLQSSSMTFIHKTLIIPSVLDSYFISSTVCEVKRFATIMGGNVYIRDIIDFDVTMSTSRGSLLALKMLRMGLRISKKLKHEALSLYMGNGMRAAVEAIRSFDLILPCGLIIVLDNYMHNLYPNVSFTFNVSNKRVKYSLDSSYLWHCRLRHIHKKRMDKLQSEGILQSTHDESLEKCYPKETTGYYFYYPPENKIFVARNAEFFENSLIVQEASGSRGLLKTSGSDEGLELIQEEDTQPFENTSEERNEVVPIKVEPQNVKVPIRRSARIPQAPDRYGFYVDGEEYELGDLNEPPNYKVSLSKWLFKKETDMDGNVHTFKARLVAKGYTQTYGVDYGETFFPVADIKAIMILLAISRSKCLSRENHKKFRMKNSKKGYTLIMEKPDYRKSHGAKTPSETNKDDTKSQTGYVFVLNGGVVDWKSAKQSTIAMSSTKSEYITAAEVSIEVV</sequence>
<keyword evidence="4" id="KW-1185">Reference proteome</keyword>
<organism evidence="3 4">
    <name type="scientific">Tanacetum coccineum</name>
    <dbReference type="NCBI Taxonomy" id="301880"/>
    <lineage>
        <taxon>Eukaryota</taxon>
        <taxon>Viridiplantae</taxon>
        <taxon>Streptophyta</taxon>
        <taxon>Embryophyta</taxon>
        <taxon>Tracheophyta</taxon>
        <taxon>Spermatophyta</taxon>
        <taxon>Magnoliopsida</taxon>
        <taxon>eudicotyledons</taxon>
        <taxon>Gunneridae</taxon>
        <taxon>Pentapetalae</taxon>
        <taxon>asterids</taxon>
        <taxon>campanulids</taxon>
        <taxon>Asterales</taxon>
        <taxon>Asteraceae</taxon>
        <taxon>Asteroideae</taxon>
        <taxon>Anthemideae</taxon>
        <taxon>Anthemidinae</taxon>
        <taxon>Tanacetum</taxon>
    </lineage>
</organism>
<dbReference type="EMBL" id="BQNB010018217">
    <property type="protein sequence ID" value="GJT72002.1"/>
    <property type="molecule type" value="Genomic_DNA"/>
</dbReference>
<dbReference type="InterPro" id="IPR025724">
    <property type="entry name" value="GAG-pre-integrase_dom"/>
</dbReference>